<evidence type="ECO:0000313" key="3">
    <source>
        <dbReference type="Proteomes" id="UP000183114"/>
    </source>
</evidence>
<dbReference type="Proteomes" id="UP000183114">
    <property type="component" value="Unassembled WGS sequence"/>
</dbReference>
<feature type="region of interest" description="Disordered" evidence="1">
    <location>
        <begin position="33"/>
        <end position="53"/>
    </location>
</feature>
<dbReference type="AlphaFoldDB" id="A0A1H5AD88"/>
<evidence type="ECO:0000313" key="2">
    <source>
        <dbReference type="EMBL" id="SED39731.1"/>
    </source>
</evidence>
<reference evidence="2 3" key="1">
    <citation type="submission" date="2016-10" db="EMBL/GenBank/DDBJ databases">
        <authorList>
            <person name="de Groot N.N."/>
        </authorList>
    </citation>
    <scope>NUCLEOTIDE SEQUENCE [LARGE SCALE GENOMIC DNA]</scope>
    <source>
        <strain evidence="2 3">BS3655</strain>
    </source>
</reference>
<gene>
    <name evidence="2" type="ORF">SAMN04490185_3405</name>
</gene>
<dbReference type="RefSeq" id="WP_413037945.1">
    <property type="nucleotide sequence ID" value="NZ_FNTF01000002.1"/>
</dbReference>
<protein>
    <submittedName>
        <fullName evidence="2">Uncharacterized protein</fullName>
    </submittedName>
</protein>
<organism evidence="2 3">
    <name type="scientific">Pseudomonas frederiksbergensis</name>
    <dbReference type="NCBI Taxonomy" id="104087"/>
    <lineage>
        <taxon>Bacteria</taxon>
        <taxon>Pseudomonadati</taxon>
        <taxon>Pseudomonadota</taxon>
        <taxon>Gammaproteobacteria</taxon>
        <taxon>Pseudomonadales</taxon>
        <taxon>Pseudomonadaceae</taxon>
        <taxon>Pseudomonas</taxon>
    </lineage>
</organism>
<sequence>MHKPPGALVVVLAALGGYSSESRVYRDRTLVAKGETGMSKDQVHKEKPRRTRA</sequence>
<accession>A0A1H5AD88</accession>
<name>A0A1H5AD88_9PSED</name>
<dbReference type="EMBL" id="FNTF01000002">
    <property type="protein sequence ID" value="SED39731.1"/>
    <property type="molecule type" value="Genomic_DNA"/>
</dbReference>
<proteinExistence type="predicted"/>
<evidence type="ECO:0000256" key="1">
    <source>
        <dbReference type="SAM" id="MobiDB-lite"/>
    </source>
</evidence>